<dbReference type="Proteomes" id="UP001141806">
    <property type="component" value="Unassembled WGS sequence"/>
</dbReference>
<feature type="region of interest" description="Disordered" evidence="7">
    <location>
        <begin position="109"/>
        <end position="142"/>
    </location>
</feature>
<feature type="domain" description="Trichome birefringence-like N-terminal" evidence="10">
    <location>
        <begin position="228"/>
        <end position="280"/>
    </location>
</feature>
<evidence type="ECO:0000256" key="3">
    <source>
        <dbReference type="ARBA" id="ARBA00022692"/>
    </source>
</evidence>
<proteinExistence type="inferred from homology"/>
<keyword evidence="5 8" id="KW-1133">Transmembrane helix</keyword>
<evidence type="ECO:0000256" key="1">
    <source>
        <dbReference type="ARBA" id="ARBA00004167"/>
    </source>
</evidence>
<evidence type="ECO:0000313" key="12">
    <source>
        <dbReference type="Proteomes" id="UP001141806"/>
    </source>
</evidence>
<evidence type="ECO:0000259" key="9">
    <source>
        <dbReference type="Pfam" id="PF13839"/>
    </source>
</evidence>
<name>A0A9Q0KEM7_9MAGN</name>
<protein>
    <recommendedName>
        <fullName evidence="13">Trichome birefringence-like N-terminal domain-containing protein</fullName>
    </recommendedName>
</protein>
<dbReference type="InterPro" id="IPR029962">
    <property type="entry name" value="TBL"/>
</dbReference>
<feature type="compositionally biased region" description="Basic and acidic residues" evidence="7">
    <location>
        <begin position="120"/>
        <end position="142"/>
    </location>
</feature>
<keyword evidence="3 8" id="KW-0812">Transmembrane</keyword>
<dbReference type="Pfam" id="PF13839">
    <property type="entry name" value="PC-Esterase"/>
    <property type="match status" value="1"/>
</dbReference>
<dbReference type="EMBL" id="JAMYWD010000006">
    <property type="protein sequence ID" value="KAJ4968911.1"/>
    <property type="molecule type" value="Genomic_DNA"/>
</dbReference>
<feature type="domain" description="Trichome birefringence-like C-terminal" evidence="9">
    <location>
        <begin position="281"/>
        <end position="559"/>
    </location>
</feature>
<dbReference type="Pfam" id="PF14416">
    <property type="entry name" value="PMR5N"/>
    <property type="match status" value="1"/>
</dbReference>
<reference evidence="11" key="1">
    <citation type="journal article" date="2023" name="Plant J.">
        <title>The genome of the king protea, Protea cynaroides.</title>
        <authorList>
            <person name="Chang J."/>
            <person name="Duong T.A."/>
            <person name="Schoeman C."/>
            <person name="Ma X."/>
            <person name="Roodt D."/>
            <person name="Barker N."/>
            <person name="Li Z."/>
            <person name="Van de Peer Y."/>
            <person name="Mizrachi E."/>
        </authorList>
    </citation>
    <scope>NUCLEOTIDE SEQUENCE</scope>
    <source>
        <tissue evidence="11">Young leaves</tissue>
    </source>
</reference>
<dbReference type="InterPro" id="IPR025846">
    <property type="entry name" value="TBL_N"/>
</dbReference>
<dbReference type="InterPro" id="IPR026057">
    <property type="entry name" value="TBL_C"/>
</dbReference>
<keyword evidence="12" id="KW-1185">Reference proteome</keyword>
<feature type="region of interest" description="Disordered" evidence="7">
    <location>
        <begin position="200"/>
        <end position="219"/>
    </location>
</feature>
<evidence type="ECO:0000256" key="8">
    <source>
        <dbReference type="SAM" id="Phobius"/>
    </source>
</evidence>
<evidence type="ECO:0000256" key="5">
    <source>
        <dbReference type="ARBA" id="ARBA00022989"/>
    </source>
</evidence>
<evidence type="ECO:0000259" key="10">
    <source>
        <dbReference type="Pfam" id="PF14416"/>
    </source>
</evidence>
<evidence type="ECO:0000256" key="4">
    <source>
        <dbReference type="ARBA" id="ARBA00022968"/>
    </source>
</evidence>
<evidence type="ECO:0008006" key="13">
    <source>
        <dbReference type="Google" id="ProtNLM"/>
    </source>
</evidence>
<sequence>MERQRCFSVKPTRLLVFSFIISASLLLLSIFSIWLFIDDPSIAQETHIKLNTTSLVPGLESKVKKSFLLDAHFGKSNDSTGNAMVSVIEKVENKDYGFTVAKGRNSTEAGKGCLASKQHRNSDLTSEKTEVSDAHQRIEATRSESNVKKSFLLDAHFGKSNDSTRNAMVSVTEKVENKDNGFTVAKGRNSTDAGKGYLAREQHRNSDHSPEKTEVSDAHQRIEATRSECDVTNGKWVFDGNYPLYTNSSCPFIDEGFNCQANGRWDRDYMKWRWKPHECNIPRLDAVKMLKLIRGKRLVFVGDSINRNQWESMLCLLRAAVTDPKRVYETHGRRITKEKGYYSFKFVDYKCTVEYYVTHFLVHESKARVGRKRTQTLQIDTVDKGSSRWRGADILVFNTGHWWNHYKTKAGVNYYQEEKQVHPYLDASTAFRRALMTWASWVDKQINPSKTQVFFQSSVPSHFRGGQWNSGGHCGEAIRPLNDTSHVNYPERNIILEEVIQKMKTPVTLLNVTSLSEYRIDGHPSVYGRKTVDRTPSRVQDCSHWCLPGVPDIWNELLYFYLQSKQKSSSP</sequence>
<accession>A0A9Q0KEM7</accession>
<keyword evidence="6 8" id="KW-0472">Membrane</keyword>
<comment type="subcellular location">
    <subcellularLocation>
        <location evidence="1">Membrane</location>
        <topology evidence="1">Single-pass membrane protein</topology>
    </subcellularLocation>
</comment>
<feature type="transmembrane region" description="Helical" evidence="8">
    <location>
        <begin position="12"/>
        <end position="37"/>
    </location>
</feature>
<evidence type="ECO:0000256" key="6">
    <source>
        <dbReference type="ARBA" id="ARBA00023136"/>
    </source>
</evidence>
<dbReference type="OrthoDB" id="630188at2759"/>
<comment type="caution">
    <text evidence="11">The sequence shown here is derived from an EMBL/GenBank/DDBJ whole genome shotgun (WGS) entry which is preliminary data.</text>
</comment>
<dbReference type="PANTHER" id="PTHR32285">
    <property type="entry name" value="PROTEIN TRICHOME BIREFRINGENCE-LIKE 9-RELATED"/>
    <property type="match status" value="1"/>
</dbReference>
<organism evidence="11 12">
    <name type="scientific">Protea cynaroides</name>
    <dbReference type="NCBI Taxonomy" id="273540"/>
    <lineage>
        <taxon>Eukaryota</taxon>
        <taxon>Viridiplantae</taxon>
        <taxon>Streptophyta</taxon>
        <taxon>Embryophyta</taxon>
        <taxon>Tracheophyta</taxon>
        <taxon>Spermatophyta</taxon>
        <taxon>Magnoliopsida</taxon>
        <taxon>Proteales</taxon>
        <taxon>Proteaceae</taxon>
        <taxon>Protea</taxon>
    </lineage>
</organism>
<comment type="similarity">
    <text evidence="2">Belongs to the PC-esterase family. TBL subfamily.</text>
</comment>
<evidence type="ECO:0000313" key="11">
    <source>
        <dbReference type="EMBL" id="KAJ4968911.1"/>
    </source>
</evidence>
<dbReference type="PANTHER" id="PTHR32285:SF19">
    <property type="entry name" value="PROTEIN TRICHOME BIREFRINGENCE-LIKE 6"/>
    <property type="match status" value="1"/>
</dbReference>
<evidence type="ECO:0000256" key="7">
    <source>
        <dbReference type="SAM" id="MobiDB-lite"/>
    </source>
</evidence>
<dbReference type="GO" id="GO:0005794">
    <property type="term" value="C:Golgi apparatus"/>
    <property type="evidence" value="ECO:0007669"/>
    <property type="project" value="TreeGrafter"/>
</dbReference>
<dbReference type="GO" id="GO:0016020">
    <property type="term" value="C:membrane"/>
    <property type="evidence" value="ECO:0007669"/>
    <property type="project" value="UniProtKB-SubCell"/>
</dbReference>
<keyword evidence="4" id="KW-0735">Signal-anchor</keyword>
<dbReference type="AlphaFoldDB" id="A0A9Q0KEM7"/>
<evidence type="ECO:0000256" key="2">
    <source>
        <dbReference type="ARBA" id="ARBA00007727"/>
    </source>
</evidence>
<dbReference type="GO" id="GO:0016413">
    <property type="term" value="F:O-acetyltransferase activity"/>
    <property type="evidence" value="ECO:0007669"/>
    <property type="project" value="InterPro"/>
</dbReference>
<gene>
    <name evidence="11" type="ORF">NE237_015612</name>
</gene>